<evidence type="ECO:0000313" key="1">
    <source>
        <dbReference type="EMBL" id="ABK42904.1"/>
    </source>
</evidence>
<name>A0L4L1_MAGMM</name>
<dbReference type="AlphaFoldDB" id="A0L4L1"/>
<reference evidence="1 2" key="2">
    <citation type="journal article" date="2012" name="Int. J. Syst. Evol. Microbiol.">
        <title>Magnetococcus marinus gen. nov., sp. nov., a marine, magnetotactic bacterium that represents a novel lineage (Magnetococcaceae fam. nov.; Magnetococcales ord. nov.) at the base of the Alphaproteobacteria.</title>
        <authorList>
            <person name="Bazylinski D.A."/>
            <person name="Williams T.J."/>
            <person name="Lefevre C.T."/>
            <person name="Berg R.J."/>
            <person name="Zhang C.L."/>
            <person name="Bowser S.S."/>
            <person name="Dean A.J."/>
            <person name="Beveridge T.J."/>
        </authorList>
    </citation>
    <scope>NUCLEOTIDE SEQUENCE [LARGE SCALE GENOMIC DNA]</scope>
    <source>
        <strain evidence="2">ATCC BAA-1437 / JCM 17883 / MC-1</strain>
    </source>
</reference>
<organism evidence="1 2">
    <name type="scientific">Magnetococcus marinus (strain ATCC BAA-1437 / JCM 17883 / MC-1)</name>
    <dbReference type="NCBI Taxonomy" id="156889"/>
    <lineage>
        <taxon>Bacteria</taxon>
        <taxon>Pseudomonadati</taxon>
        <taxon>Pseudomonadota</taxon>
        <taxon>Magnetococcia</taxon>
        <taxon>Magnetococcales</taxon>
        <taxon>Magnetococcaceae</taxon>
        <taxon>Magnetococcus</taxon>
    </lineage>
</organism>
<gene>
    <name evidence="1" type="ordered locus">Mmc1_0378</name>
</gene>
<evidence type="ECO:0000313" key="2">
    <source>
        <dbReference type="Proteomes" id="UP000002586"/>
    </source>
</evidence>
<dbReference type="KEGG" id="mgm:Mmc1_0378"/>
<keyword evidence="2" id="KW-1185">Reference proteome</keyword>
<reference evidence="2" key="1">
    <citation type="journal article" date="2009" name="Appl. Environ. Microbiol.">
        <title>Complete genome sequence of the chemolithoautotrophic marine magnetotactic coccus strain MC-1.</title>
        <authorList>
            <person name="Schubbe S."/>
            <person name="Williams T.J."/>
            <person name="Xie G."/>
            <person name="Kiss H.E."/>
            <person name="Brettin T.S."/>
            <person name="Martinez D."/>
            <person name="Ross C.A."/>
            <person name="Schuler D."/>
            <person name="Cox B.L."/>
            <person name="Nealson K.H."/>
            <person name="Bazylinski D.A."/>
        </authorList>
    </citation>
    <scope>NUCLEOTIDE SEQUENCE [LARGE SCALE GENOMIC DNA]</scope>
    <source>
        <strain evidence="2">ATCC BAA-1437 / JCM 17883 / MC-1</strain>
    </source>
</reference>
<dbReference type="EMBL" id="CP000471">
    <property type="protein sequence ID" value="ABK42904.1"/>
    <property type="molecule type" value="Genomic_DNA"/>
</dbReference>
<dbReference type="Proteomes" id="UP000002586">
    <property type="component" value="Chromosome"/>
</dbReference>
<dbReference type="OrthoDB" id="9879437at2"/>
<accession>A0L4L1</accession>
<dbReference type="RefSeq" id="WP_011712074.1">
    <property type="nucleotide sequence ID" value="NC_008576.1"/>
</dbReference>
<dbReference type="STRING" id="156889.Mmc1_0378"/>
<sequence>MSAEQGFIDYVKTTQPKMWELIRKTADESGLIVVDEANDAITATNRLLWCNPVLHDCLATLVDQWCGKQTTPAESFRALLNPPSKD</sequence>
<dbReference type="HOGENOM" id="CLU_2494172_0_0_5"/>
<proteinExistence type="predicted"/>
<protein>
    <submittedName>
        <fullName evidence="1">Uncharacterized protein</fullName>
    </submittedName>
</protein>